<dbReference type="Pfam" id="PF05552">
    <property type="entry name" value="MS_channel_1st_1"/>
    <property type="match status" value="1"/>
</dbReference>
<comment type="caution">
    <text evidence="2">The sequence shown here is derived from an EMBL/GenBank/DDBJ whole genome shotgun (WGS) entry which is preliminary data.</text>
</comment>
<dbReference type="InterPro" id="IPR008910">
    <property type="entry name" value="MSC_TM_helix"/>
</dbReference>
<evidence type="ECO:0000313" key="2">
    <source>
        <dbReference type="EMBL" id="MBN2066902.1"/>
    </source>
</evidence>
<feature type="transmembrane region" description="Helical" evidence="1">
    <location>
        <begin position="161"/>
        <end position="179"/>
    </location>
</feature>
<keyword evidence="1" id="KW-0472">Membrane</keyword>
<sequence>MVNGDMVTDIVTGTVTALQTAGEKLVLDSIPILLSLIGAAIIILIGWIIGKIIKQIVIKVLQSTRVDQWIDEQNLAAAIGGKEVSVLAGSLVKWYIIVLFLAEAANLIKLEALKKFLEALVYYVPGALAGIVVFVGGLLLGRYARNAVELTQHKMKRVAAALTEGVIVLFSGILALTLLLGEKGPEYMATLKGYLDTFIGPFIVAFAVVVAIIIGLSIAAGFKEELLKIGKDVKKAVK</sequence>
<feature type="transmembrane region" description="Helical" evidence="1">
    <location>
        <begin position="120"/>
        <end position="140"/>
    </location>
</feature>
<protein>
    <recommendedName>
        <fullName evidence="4">Mechanosensitive ion channel</fullName>
    </recommendedName>
</protein>
<evidence type="ECO:0000313" key="3">
    <source>
        <dbReference type="Proteomes" id="UP000809243"/>
    </source>
</evidence>
<dbReference type="EMBL" id="JAFGDB010000006">
    <property type="protein sequence ID" value="MBN2066902.1"/>
    <property type="molecule type" value="Genomic_DNA"/>
</dbReference>
<evidence type="ECO:0008006" key="4">
    <source>
        <dbReference type="Google" id="ProtNLM"/>
    </source>
</evidence>
<feature type="transmembrane region" description="Helical" evidence="1">
    <location>
        <begin position="199"/>
        <end position="222"/>
    </location>
</feature>
<reference evidence="2" key="1">
    <citation type="submission" date="2021-01" db="EMBL/GenBank/DDBJ databases">
        <title>Active Sulfur Cycling in an Early Earth Analoge.</title>
        <authorList>
            <person name="Hahn C.R."/>
            <person name="Youssef N.H."/>
            <person name="Elshahed M."/>
        </authorList>
    </citation>
    <scope>NUCLEOTIDE SEQUENCE</scope>
    <source>
        <strain evidence="2">Zod_Metabat.1151</strain>
    </source>
</reference>
<accession>A0A939C8G4</accession>
<keyword evidence="1" id="KW-0812">Transmembrane</keyword>
<proteinExistence type="predicted"/>
<organism evidence="2 3">
    <name type="scientific">Candidatus Iainarchaeum sp</name>
    <dbReference type="NCBI Taxonomy" id="3101447"/>
    <lineage>
        <taxon>Archaea</taxon>
        <taxon>Candidatus Iainarchaeota</taxon>
        <taxon>Candidatus Iainarchaeia</taxon>
        <taxon>Candidatus Iainarchaeales</taxon>
        <taxon>Candidatus Iainarchaeaceae</taxon>
        <taxon>Candidatus Iainarchaeum</taxon>
    </lineage>
</organism>
<name>A0A939C8G4_9ARCH</name>
<dbReference type="Proteomes" id="UP000809243">
    <property type="component" value="Unassembled WGS sequence"/>
</dbReference>
<evidence type="ECO:0000256" key="1">
    <source>
        <dbReference type="SAM" id="Phobius"/>
    </source>
</evidence>
<gene>
    <name evidence="2" type="ORF">JW744_00360</name>
</gene>
<feature type="transmembrane region" description="Helical" evidence="1">
    <location>
        <begin position="30"/>
        <end position="49"/>
    </location>
</feature>
<keyword evidence="1" id="KW-1133">Transmembrane helix</keyword>
<feature type="transmembrane region" description="Helical" evidence="1">
    <location>
        <begin position="91"/>
        <end position="108"/>
    </location>
</feature>
<dbReference type="AlphaFoldDB" id="A0A939C8G4"/>